<dbReference type="CDD" id="cd02859">
    <property type="entry name" value="E_set_AMPKbeta_like_N"/>
    <property type="match status" value="1"/>
</dbReference>
<dbReference type="AlphaFoldDB" id="A0A9J7HTE6"/>
<dbReference type="GeneID" id="118408523"/>
<evidence type="ECO:0000256" key="4">
    <source>
        <dbReference type="ARBA" id="ARBA00040010"/>
    </source>
</evidence>
<organism evidence="6 7">
    <name type="scientific">Branchiostoma floridae</name>
    <name type="common">Florida lancelet</name>
    <name type="synonym">Amphioxus</name>
    <dbReference type="NCBI Taxonomy" id="7739"/>
    <lineage>
        <taxon>Eukaryota</taxon>
        <taxon>Metazoa</taxon>
        <taxon>Chordata</taxon>
        <taxon>Cephalochordata</taxon>
        <taxon>Leptocardii</taxon>
        <taxon>Amphioxiformes</taxon>
        <taxon>Branchiostomatidae</taxon>
        <taxon>Branchiostoma</taxon>
    </lineage>
</organism>
<accession>A0A9J7HTE6</accession>
<evidence type="ECO:0000256" key="3">
    <source>
        <dbReference type="ARBA" id="ARBA00025878"/>
    </source>
</evidence>
<dbReference type="PANTHER" id="PTHR10343">
    <property type="entry name" value="5'-AMP-ACTIVATED PROTEIN KINASE , BETA SUBUNIT"/>
    <property type="match status" value="1"/>
</dbReference>
<feature type="domain" description="AMP-activated protein kinase glycogen-binding" evidence="5">
    <location>
        <begin position="36"/>
        <end position="123"/>
    </location>
</feature>
<evidence type="ECO:0000259" key="5">
    <source>
        <dbReference type="Pfam" id="PF16561"/>
    </source>
</evidence>
<evidence type="ECO:0000313" key="6">
    <source>
        <dbReference type="Proteomes" id="UP000001554"/>
    </source>
</evidence>
<dbReference type="InterPro" id="IPR050827">
    <property type="entry name" value="CRP1_MDG1_kinase"/>
</dbReference>
<gene>
    <name evidence="7" type="primary">LOC118408523</name>
</gene>
<sequence>MSSYTVMKGPLAEKFEGAGHHDHGDATSQEWNTTWPVRIVWNGHLDEETYIVGSWDSWKSWNKVTKIFCSDRDEESYKVELELPAGLYEYRYRTASGSWFHNQDMPTTMNRFGTFNNILDVPAAATPTNEEMSVPTGDSFWSRMLSMVY</sequence>
<dbReference type="InterPro" id="IPR032640">
    <property type="entry name" value="AMPK1_CBM"/>
</dbReference>
<proteinExistence type="inferred from homology"/>
<evidence type="ECO:0000313" key="7">
    <source>
        <dbReference type="RefSeq" id="XP_035665236.1"/>
    </source>
</evidence>
<dbReference type="InterPro" id="IPR013783">
    <property type="entry name" value="Ig-like_fold"/>
</dbReference>
<evidence type="ECO:0000256" key="1">
    <source>
        <dbReference type="ARBA" id="ARBA00010926"/>
    </source>
</evidence>
<comment type="subunit">
    <text evidence="3">AMPK is a heterotrimer of an alpha catalytic subunit (PRKAA1 or PRKAA2), a beta (PRKAB1 or PRKAB2) and a gamma non-catalytic subunits (PRKAG1, PRKAG2 or PRKAG3). Interacts with FNIP1 and FNIP2.</text>
</comment>
<evidence type="ECO:0000256" key="2">
    <source>
        <dbReference type="ARBA" id="ARBA00025180"/>
    </source>
</evidence>
<name>A0A9J7HTE6_BRAFL</name>
<comment type="function">
    <text evidence="2">Non-catalytic subunit of AMP-activated protein kinase (AMPK), an energy sensor protein kinase that plays a key role in regulating cellular energy metabolism. In response to reduction of intracellular ATP levels, AMPK activates energy-producing pathways and inhibits energy-consuming processes: inhibits protein, carbohydrate and lipid biosynthesis, as well as cell growth and proliferation. AMPK acts via direct phosphorylation of metabolic enzymes, and by longer-term effects via phosphorylation of transcription regulators. Also acts as a regulator of cellular polarity by remodeling the actin cytoskeleton; probably by indirectly activating myosin. Beta non-catalytic subunit acts as a scaffold on which the AMPK complex assembles, via its C-terminus that bridges alpha (PRKAA1 or PRKAA2) and gamma subunits (PRKAG1, PRKAG2 or PRKAG3).</text>
</comment>
<dbReference type="Gene3D" id="2.60.40.10">
    <property type="entry name" value="Immunoglobulins"/>
    <property type="match status" value="1"/>
</dbReference>
<dbReference type="RefSeq" id="XP_035665236.1">
    <property type="nucleotide sequence ID" value="XM_035809343.1"/>
</dbReference>
<dbReference type="Proteomes" id="UP000001554">
    <property type="component" value="Unplaced"/>
</dbReference>
<dbReference type="InterPro" id="IPR014756">
    <property type="entry name" value="Ig_E-set"/>
</dbReference>
<comment type="similarity">
    <text evidence="1">Belongs to the 5'-AMP-activated protein kinase beta subunit family.</text>
</comment>
<dbReference type="SUPFAM" id="SSF81296">
    <property type="entry name" value="E set domains"/>
    <property type="match status" value="1"/>
</dbReference>
<keyword evidence="6" id="KW-1185">Reference proteome</keyword>
<dbReference type="Pfam" id="PF16561">
    <property type="entry name" value="AMPK1_CBM"/>
    <property type="match status" value="1"/>
</dbReference>
<reference evidence="7" key="1">
    <citation type="submission" date="2025-08" db="UniProtKB">
        <authorList>
            <consortium name="RefSeq"/>
        </authorList>
    </citation>
    <scope>IDENTIFICATION</scope>
    <source>
        <strain evidence="7">S238N-H82</strain>
        <tissue evidence="7">Testes</tissue>
    </source>
</reference>
<dbReference type="PANTHER" id="PTHR10343:SF84">
    <property type="entry name" value="5'-AMP-ACTIVATED PROTEIN KINASE SUBUNIT BETA-1"/>
    <property type="match status" value="1"/>
</dbReference>
<protein>
    <recommendedName>
        <fullName evidence="4">5'-AMP-activated protein kinase subunit beta-1</fullName>
    </recommendedName>
</protein>